<reference evidence="1 2" key="1">
    <citation type="submission" date="2019-03" db="EMBL/GenBank/DDBJ databases">
        <title>Ramlibacter henchirensis DSM 14656, whole genome shotgun sequence.</title>
        <authorList>
            <person name="Zhang X."/>
            <person name="Feng G."/>
            <person name="Zhu H."/>
        </authorList>
    </citation>
    <scope>NUCLEOTIDE SEQUENCE [LARGE SCALE GENOMIC DNA]</scope>
    <source>
        <strain evidence="1 2">DSM 14656</strain>
    </source>
</reference>
<protein>
    <recommendedName>
        <fullName evidence="3">STAS/SEC14 domain-containing protein</fullName>
    </recommendedName>
</protein>
<evidence type="ECO:0008006" key="3">
    <source>
        <dbReference type="Google" id="ProtNLM"/>
    </source>
</evidence>
<evidence type="ECO:0000313" key="1">
    <source>
        <dbReference type="EMBL" id="TFZ05655.1"/>
    </source>
</evidence>
<dbReference type="OrthoDB" id="8911189at2"/>
<dbReference type="AlphaFoldDB" id="A0A4Z0C6G2"/>
<organism evidence="1 2">
    <name type="scientific">Ramlibacter henchirensis</name>
    <dbReference type="NCBI Taxonomy" id="204072"/>
    <lineage>
        <taxon>Bacteria</taxon>
        <taxon>Pseudomonadati</taxon>
        <taxon>Pseudomonadota</taxon>
        <taxon>Betaproteobacteria</taxon>
        <taxon>Burkholderiales</taxon>
        <taxon>Comamonadaceae</taxon>
        <taxon>Ramlibacter</taxon>
    </lineage>
</organism>
<keyword evidence="2" id="KW-1185">Reference proteome</keyword>
<sequence>MFCVAIQEDSSHIKAVASGRANLADLCGMADLVARVASMNGHRRALFDLLAVEPDITFSEHLNFGVHFASALKQLERVASVVSERERKGTSEKTAQKQGLNFRTFTDVDQARDWLHI</sequence>
<gene>
    <name evidence="1" type="ORF">EZ313_03045</name>
</gene>
<dbReference type="RefSeq" id="WP_135261737.1">
    <property type="nucleotide sequence ID" value="NZ_SMLM01000001.1"/>
</dbReference>
<proteinExistence type="predicted"/>
<dbReference type="SUPFAM" id="SSF52091">
    <property type="entry name" value="SpoIIaa-like"/>
    <property type="match status" value="1"/>
</dbReference>
<name>A0A4Z0C6G2_9BURK</name>
<evidence type="ECO:0000313" key="2">
    <source>
        <dbReference type="Proteomes" id="UP000298180"/>
    </source>
</evidence>
<dbReference type="InterPro" id="IPR036513">
    <property type="entry name" value="STAS_dom_sf"/>
</dbReference>
<dbReference type="Proteomes" id="UP000298180">
    <property type="component" value="Unassembled WGS sequence"/>
</dbReference>
<comment type="caution">
    <text evidence="1">The sequence shown here is derived from an EMBL/GenBank/DDBJ whole genome shotgun (WGS) entry which is preliminary data.</text>
</comment>
<accession>A0A4Z0C6G2</accession>
<dbReference type="EMBL" id="SMLM01000001">
    <property type="protein sequence ID" value="TFZ05655.1"/>
    <property type="molecule type" value="Genomic_DNA"/>
</dbReference>